<accession>A0A4C1VP14</accession>
<reference evidence="1 2" key="1">
    <citation type="journal article" date="2019" name="Commun. Biol.">
        <title>The bagworm genome reveals a unique fibroin gene that provides high tensile strength.</title>
        <authorList>
            <person name="Kono N."/>
            <person name="Nakamura H."/>
            <person name="Ohtoshi R."/>
            <person name="Tomita M."/>
            <person name="Numata K."/>
            <person name="Arakawa K."/>
        </authorList>
    </citation>
    <scope>NUCLEOTIDE SEQUENCE [LARGE SCALE GENOMIC DNA]</scope>
</reference>
<organism evidence="1 2">
    <name type="scientific">Eumeta variegata</name>
    <name type="common">Bagworm moth</name>
    <name type="synonym">Eumeta japonica</name>
    <dbReference type="NCBI Taxonomy" id="151549"/>
    <lineage>
        <taxon>Eukaryota</taxon>
        <taxon>Metazoa</taxon>
        <taxon>Ecdysozoa</taxon>
        <taxon>Arthropoda</taxon>
        <taxon>Hexapoda</taxon>
        <taxon>Insecta</taxon>
        <taxon>Pterygota</taxon>
        <taxon>Neoptera</taxon>
        <taxon>Endopterygota</taxon>
        <taxon>Lepidoptera</taxon>
        <taxon>Glossata</taxon>
        <taxon>Ditrysia</taxon>
        <taxon>Tineoidea</taxon>
        <taxon>Psychidae</taxon>
        <taxon>Oiketicinae</taxon>
        <taxon>Eumeta</taxon>
    </lineage>
</organism>
<comment type="caution">
    <text evidence="1">The sequence shown here is derived from an EMBL/GenBank/DDBJ whole genome shotgun (WGS) entry which is preliminary data.</text>
</comment>
<sequence>MDITVWMSSPNDEVPAVAEAGSDTEWLAADGFSGRSRAALSGSDGLWFTQGWRRGEAAAGGLLAAAWPLHLAAVALPWTSFLVRGLYSDTERPHHVQIIEYVLGFLRSWEGRRELAIMVSRLCGKVCTECRGSLAAEVGLDFVYRESVGMPRITAFSLRSSSRAYV</sequence>
<dbReference type="EMBL" id="BGZK01000379">
    <property type="protein sequence ID" value="GBP40280.1"/>
    <property type="molecule type" value="Genomic_DNA"/>
</dbReference>
<name>A0A4C1VP14_EUMVA</name>
<proteinExistence type="predicted"/>
<gene>
    <name evidence="1" type="ORF">EVAR_83970_1</name>
</gene>
<evidence type="ECO:0000313" key="2">
    <source>
        <dbReference type="Proteomes" id="UP000299102"/>
    </source>
</evidence>
<dbReference type="Proteomes" id="UP000299102">
    <property type="component" value="Unassembled WGS sequence"/>
</dbReference>
<keyword evidence="2" id="KW-1185">Reference proteome</keyword>
<protein>
    <submittedName>
        <fullName evidence="1">Uncharacterized protein</fullName>
    </submittedName>
</protein>
<dbReference type="AlphaFoldDB" id="A0A4C1VP14"/>
<evidence type="ECO:0000313" key="1">
    <source>
        <dbReference type="EMBL" id="GBP40280.1"/>
    </source>
</evidence>